<dbReference type="AlphaFoldDB" id="A0A8G2CJJ0"/>
<sequence>MLRVFFNLIDGFSFRYLTQRIALSLAGLVAGLLGLAFLLAAAFRAVADALGAIDASLIFGAVFIVIALGLFGTASMIWNGRPRPMLARARYGVAAEVLRLAQTLIRKDPSKAVLAALILGAITEYTTKRQSDTRD</sequence>
<feature type="transmembrane region" description="Helical" evidence="1">
    <location>
        <begin position="55"/>
        <end position="78"/>
    </location>
</feature>
<dbReference type="EMBL" id="FTNE01000006">
    <property type="protein sequence ID" value="SIQ53538.1"/>
    <property type="molecule type" value="Genomic_DNA"/>
</dbReference>
<keyword evidence="3" id="KW-1185">Reference proteome</keyword>
<comment type="caution">
    <text evidence="2">The sequence shown here is derived from an EMBL/GenBank/DDBJ whole genome shotgun (WGS) entry which is preliminary data.</text>
</comment>
<evidence type="ECO:0000313" key="3">
    <source>
        <dbReference type="Proteomes" id="UP000186308"/>
    </source>
</evidence>
<name>A0A8G2CJJ0_ACIRU</name>
<reference evidence="2 3" key="1">
    <citation type="submission" date="2017-01" db="EMBL/GenBank/DDBJ databases">
        <authorList>
            <person name="Varghese N."/>
            <person name="Submissions S."/>
        </authorList>
    </citation>
    <scope>NUCLEOTIDE SEQUENCE [LARGE SCALE GENOMIC DNA]</scope>
    <source>
        <strain evidence="2 3">ATCC 35905</strain>
    </source>
</reference>
<keyword evidence="1" id="KW-1133">Transmembrane helix</keyword>
<gene>
    <name evidence="2" type="ORF">SAMN05421828_10614</name>
</gene>
<feature type="transmembrane region" description="Helical" evidence="1">
    <location>
        <begin position="21"/>
        <end position="43"/>
    </location>
</feature>
<keyword evidence="1" id="KW-0472">Membrane</keyword>
<organism evidence="2 3">
    <name type="scientific">Acidiphilium rubrum</name>
    <dbReference type="NCBI Taxonomy" id="526"/>
    <lineage>
        <taxon>Bacteria</taxon>
        <taxon>Pseudomonadati</taxon>
        <taxon>Pseudomonadota</taxon>
        <taxon>Alphaproteobacteria</taxon>
        <taxon>Acetobacterales</taxon>
        <taxon>Acidocellaceae</taxon>
        <taxon>Acidiphilium</taxon>
    </lineage>
</organism>
<keyword evidence="1" id="KW-0812">Transmembrane</keyword>
<accession>A0A8G2CJJ0</accession>
<evidence type="ECO:0000256" key="1">
    <source>
        <dbReference type="SAM" id="Phobius"/>
    </source>
</evidence>
<proteinExistence type="predicted"/>
<dbReference type="RefSeq" id="WP_029312316.1">
    <property type="nucleotide sequence ID" value="NZ_FTNE01000006.1"/>
</dbReference>
<dbReference type="Proteomes" id="UP000186308">
    <property type="component" value="Unassembled WGS sequence"/>
</dbReference>
<evidence type="ECO:0008006" key="4">
    <source>
        <dbReference type="Google" id="ProtNLM"/>
    </source>
</evidence>
<evidence type="ECO:0000313" key="2">
    <source>
        <dbReference type="EMBL" id="SIQ53538.1"/>
    </source>
</evidence>
<protein>
    <recommendedName>
        <fullName evidence="4">Holin-X, holin superfamily III</fullName>
    </recommendedName>
</protein>